<evidence type="ECO:0000256" key="7">
    <source>
        <dbReference type="ARBA" id="ARBA00023180"/>
    </source>
</evidence>
<feature type="chain" id="PRO_5005522774" description="Trehalase" evidence="10">
    <location>
        <begin position="31"/>
        <end position="613"/>
    </location>
</feature>
<evidence type="ECO:0000256" key="9">
    <source>
        <dbReference type="RuleBase" id="RU361180"/>
    </source>
</evidence>
<dbReference type="Pfam" id="PF01204">
    <property type="entry name" value="Trehalase"/>
    <property type="match status" value="1"/>
</dbReference>
<dbReference type="PANTHER" id="PTHR23403">
    <property type="entry name" value="TREHALASE"/>
    <property type="match status" value="1"/>
</dbReference>
<protein>
    <recommendedName>
        <fullName evidence="4 9">Trehalase</fullName>
        <ecNumber evidence="3 9">3.2.1.28</ecNumber>
    </recommendedName>
    <alternativeName>
        <fullName evidence="9">Alpha-trehalose glucohydrolase</fullName>
    </alternativeName>
</protein>
<dbReference type="Gene3D" id="1.50.10.10">
    <property type="match status" value="1"/>
</dbReference>
<comment type="similarity">
    <text evidence="2 9">Belongs to the glycosyl hydrolase 37 family.</text>
</comment>
<evidence type="ECO:0000313" key="11">
    <source>
        <dbReference type="EMBL" id="JAI46658.1"/>
    </source>
</evidence>
<organism evidence="11">
    <name type="scientific">Bactrocera latifrons</name>
    <name type="common">Malaysian fruit fly</name>
    <name type="synonym">Chaetodacus latifrons</name>
    <dbReference type="NCBI Taxonomy" id="174628"/>
    <lineage>
        <taxon>Eukaryota</taxon>
        <taxon>Metazoa</taxon>
        <taxon>Ecdysozoa</taxon>
        <taxon>Arthropoda</taxon>
        <taxon>Hexapoda</taxon>
        <taxon>Insecta</taxon>
        <taxon>Pterygota</taxon>
        <taxon>Neoptera</taxon>
        <taxon>Endopterygota</taxon>
        <taxon>Diptera</taxon>
        <taxon>Brachycera</taxon>
        <taxon>Muscomorpha</taxon>
        <taxon>Tephritoidea</taxon>
        <taxon>Tephritidae</taxon>
        <taxon>Bactrocera</taxon>
        <taxon>Bactrocera</taxon>
    </lineage>
</organism>
<dbReference type="InterPro" id="IPR012341">
    <property type="entry name" value="6hp_glycosidase-like_sf"/>
</dbReference>
<keyword evidence="5 10" id="KW-0732">Signal</keyword>
<dbReference type="FunFam" id="1.50.10.10:FF:000034">
    <property type="entry name" value="Trehalase"/>
    <property type="match status" value="1"/>
</dbReference>
<evidence type="ECO:0000256" key="6">
    <source>
        <dbReference type="ARBA" id="ARBA00022801"/>
    </source>
</evidence>
<evidence type="ECO:0000256" key="5">
    <source>
        <dbReference type="ARBA" id="ARBA00022729"/>
    </source>
</evidence>
<keyword evidence="7" id="KW-0325">Glycoprotein</keyword>
<dbReference type="EC" id="3.2.1.28" evidence="3 9"/>
<reference evidence="11" key="1">
    <citation type="submission" date="2015-06" db="EMBL/GenBank/DDBJ databases">
        <authorList>
            <person name="Hoefler B.C."/>
            <person name="Straight P.D."/>
        </authorList>
    </citation>
    <scope>NUCLEOTIDE SEQUENCE</scope>
</reference>
<evidence type="ECO:0000256" key="1">
    <source>
        <dbReference type="ARBA" id="ARBA00001576"/>
    </source>
</evidence>
<dbReference type="EMBL" id="GDHF01005656">
    <property type="protein sequence ID" value="JAI46658.1"/>
    <property type="molecule type" value="Transcribed_RNA"/>
</dbReference>
<keyword evidence="8 9" id="KW-0326">Glycosidase</keyword>
<keyword evidence="6 9" id="KW-0378">Hydrolase</keyword>
<dbReference type="GO" id="GO:0005993">
    <property type="term" value="P:trehalose catabolic process"/>
    <property type="evidence" value="ECO:0007669"/>
    <property type="project" value="TreeGrafter"/>
</dbReference>
<dbReference type="PRINTS" id="PR00744">
    <property type="entry name" value="GLHYDRLASE37"/>
</dbReference>
<evidence type="ECO:0000256" key="4">
    <source>
        <dbReference type="ARBA" id="ARBA00019905"/>
    </source>
</evidence>
<dbReference type="InterPro" id="IPR018232">
    <property type="entry name" value="Glyco_hydro_37_CS"/>
</dbReference>
<evidence type="ECO:0000256" key="8">
    <source>
        <dbReference type="ARBA" id="ARBA00023295"/>
    </source>
</evidence>
<dbReference type="InterPro" id="IPR008928">
    <property type="entry name" value="6-hairpin_glycosidase_sf"/>
</dbReference>
<dbReference type="SUPFAM" id="SSF48208">
    <property type="entry name" value="Six-hairpin glycosidases"/>
    <property type="match status" value="1"/>
</dbReference>
<dbReference type="PROSITE" id="PS00928">
    <property type="entry name" value="TREHALASE_2"/>
    <property type="match status" value="1"/>
</dbReference>
<evidence type="ECO:0000256" key="10">
    <source>
        <dbReference type="SAM" id="SignalP"/>
    </source>
</evidence>
<evidence type="ECO:0000256" key="3">
    <source>
        <dbReference type="ARBA" id="ARBA00012757"/>
    </source>
</evidence>
<accession>A0A0K8W634</accession>
<gene>
    <name evidence="11" type="primary">Treh_1</name>
    <name evidence="11" type="ORF">c1_g1_i6</name>
</gene>
<dbReference type="PANTHER" id="PTHR23403:SF1">
    <property type="entry name" value="TREHALASE"/>
    <property type="match status" value="1"/>
</dbReference>
<evidence type="ECO:0000256" key="2">
    <source>
        <dbReference type="ARBA" id="ARBA00005615"/>
    </source>
</evidence>
<proteinExistence type="inferred from homology"/>
<dbReference type="OrthoDB" id="3542292at2759"/>
<feature type="signal peptide" evidence="10">
    <location>
        <begin position="1"/>
        <end position="30"/>
    </location>
</feature>
<sequence>MFAWKSVASTRFMPIGALVILNLCVRACFGHTIPSNAMQKRLYDTVGPETCQIYCHGPLLHTVQMAHLYQDSKTFVDMKLKNLPEKTMEEFNAFMLKYNNTPTEAEIRDFVDTHFEERGKEFESWIPNDWKENPEFLNAINDPDLKQWGSDLNGIWKELGRKMIEDVHKNPEYYSIIPVDNPVIVPGGRFIEFYYWDSFWIIRGLLYSEMYETARGMIENLLSIVQRFGYIPNGGRVYYSGRSQPPFLTAMVKAYVDFKKDYSFALETLDTLEHEFEYWMNNHTVQAKGYDVAIYTDASTGPRPESYREDILSAETFRTDEDKEQHYTELKAGAESGMDFSSRWFVNENGTNDGDLTNLKTRSIVPVDLNALLYMNAKIIAEFHDKAGNKAKSAEYETKAARILEAIQAVHWNEEAGIWLDYDMINQKPRNYFVSTNLTPLYAGAFNKSDSERISASVLKYIDDLKLDSYPGGVPNTLVHTGEQWDFPNVWPPMQYILVRGLENLGTPEAKKLSERWGHRWVKSNFEAYKQTQTMFEKYDALHFGGHGGGGEYEVQKGFGWSNGVIIEFLTKYGGDLSLSNSAASTVSKNTVFSLTVALLISVFGTMLGRSLW</sequence>
<dbReference type="GO" id="GO:0004555">
    <property type="term" value="F:alpha,alpha-trehalase activity"/>
    <property type="evidence" value="ECO:0007669"/>
    <property type="project" value="UniProtKB-EC"/>
</dbReference>
<dbReference type="AlphaFoldDB" id="A0A0K8W634"/>
<dbReference type="InterPro" id="IPR001661">
    <property type="entry name" value="Glyco_hydro_37"/>
</dbReference>
<comment type="catalytic activity">
    <reaction evidence="1 9">
        <text>alpha,alpha-trehalose + H2O = alpha-D-glucose + beta-D-glucose</text>
        <dbReference type="Rhea" id="RHEA:32675"/>
        <dbReference type="ChEBI" id="CHEBI:15377"/>
        <dbReference type="ChEBI" id="CHEBI:15903"/>
        <dbReference type="ChEBI" id="CHEBI:16551"/>
        <dbReference type="ChEBI" id="CHEBI:17925"/>
        <dbReference type="EC" id="3.2.1.28"/>
    </reaction>
</comment>
<name>A0A0K8W634_BACLA</name>